<sequence>MRKDLDDVIQGWPYDPEPGEVLAREVRARDGRSVLQIRIELGVLQLEVVGRPDGNRPHGSTTYLEYLRYHAANRSQSADGKGPAWTMSQHHCVEADREFVQFYHRRMAWLSLRRYEKAVQDSDHTLALMDFVRKYGGDDEYIASHEQFRGLVQFHRAQAQAAMSLERRRPEEAVDALREGVEKLTQHQRLWWEDHDPSESPNPSLIEQLRLNEQEIRKNFAVEKTLREQLDEAVAREDYEQAARLRDQIRAQAKARR</sequence>
<reference evidence="4" key="1">
    <citation type="submission" date="2016-12" db="EMBL/GenBank/DDBJ databases">
        <title>Comparative genomics of four Isosphaeraceae planctomycetes: a common pool of plasmids and glycoside hydrolase genes.</title>
        <authorList>
            <person name="Ivanova A."/>
        </authorList>
    </citation>
    <scope>NUCLEOTIDE SEQUENCE [LARGE SCALE GENOMIC DNA]</scope>
    <source>
        <strain evidence="4">PX4</strain>
    </source>
</reference>
<dbReference type="KEGG" id="pbor:BSF38_00305"/>
<dbReference type="SUPFAM" id="SSF46600">
    <property type="entry name" value="C-terminal UvrC-binding domain of UvrB"/>
    <property type="match status" value="1"/>
</dbReference>
<dbReference type="AlphaFoldDB" id="A0A1U7CIX9"/>
<dbReference type="OrthoDB" id="252502at2"/>
<accession>A0A1U7CIX9</accession>
<gene>
    <name evidence="3" type="ORF">BSF38_00305</name>
</gene>
<evidence type="ECO:0000256" key="1">
    <source>
        <dbReference type="ARBA" id="ARBA00023236"/>
    </source>
</evidence>
<keyword evidence="4" id="KW-1185">Reference proteome</keyword>
<dbReference type="Pfam" id="PF02151">
    <property type="entry name" value="UVR"/>
    <property type="match status" value="1"/>
</dbReference>
<evidence type="ECO:0000313" key="4">
    <source>
        <dbReference type="Proteomes" id="UP000186309"/>
    </source>
</evidence>
<organism evidence="3 4">
    <name type="scientific">Paludisphaera borealis</name>
    <dbReference type="NCBI Taxonomy" id="1387353"/>
    <lineage>
        <taxon>Bacteria</taxon>
        <taxon>Pseudomonadati</taxon>
        <taxon>Planctomycetota</taxon>
        <taxon>Planctomycetia</taxon>
        <taxon>Isosphaerales</taxon>
        <taxon>Isosphaeraceae</taxon>
        <taxon>Paludisphaera</taxon>
    </lineage>
</organism>
<dbReference type="GO" id="GO:0009432">
    <property type="term" value="P:SOS response"/>
    <property type="evidence" value="ECO:0007669"/>
    <property type="project" value="UniProtKB-KW"/>
</dbReference>
<dbReference type="PROSITE" id="PS50151">
    <property type="entry name" value="UVR"/>
    <property type="match status" value="1"/>
</dbReference>
<keyword evidence="1" id="KW-0742">SOS response</keyword>
<dbReference type="Proteomes" id="UP000186309">
    <property type="component" value="Chromosome"/>
</dbReference>
<proteinExistence type="predicted"/>
<dbReference type="InterPro" id="IPR036876">
    <property type="entry name" value="UVR_dom_sf"/>
</dbReference>
<evidence type="ECO:0000259" key="2">
    <source>
        <dbReference type="PROSITE" id="PS50151"/>
    </source>
</evidence>
<dbReference type="EMBL" id="CP019082">
    <property type="protein sequence ID" value="APW58895.1"/>
    <property type="molecule type" value="Genomic_DNA"/>
</dbReference>
<name>A0A1U7CIX9_9BACT</name>
<evidence type="ECO:0000313" key="3">
    <source>
        <dbReference type="EMBL" id="APW58895.1"/>
    </source>
</evidence>
<protein>
    <submittedName>
        <fullName evidence="3">Nuclease subunit</fullName>
    </submittedName>
</protein>
<dbReference type="RefSeq" id="WP_076350521.1">
    <property type="nucleotide sequence ID" value="NZ_CP019082.1"/>
</dbReference>
<dbReference type="InterPro" id="IPR001943">
    <property type="entry name" value="UVR_dom"/>
</dbReference>
<keyword evidence="1" id="KW-0227">DNA damage</keyword>
<feature type="domain" description="UVR" evidence="2">
    <location>
        <begin position="220"/>
        <end position="255"/>
    </location>
</feature>